<dbReference type="InterPro" id="IPR012337">
    <property type="entry name" value="RNaseH-like_sf"/>
</dbReference>
<gene>
    <name evidence="3" type="ORF">SCF082_LOCUS20055</name>
</gene>
<comment type="caution">
    <text evidence="3">The sequence shown here is derived from an EMBL/GenBank/DDBJ whole genome shotgun (WGS) entry which is preliminary data.</text>
</comment>
<dbReference type="InterPro" id="IPR021109">
    <property type="entry name" value="Peptidase_aspartic_dom_sf"/>
</dbReference>
<dbReference type="PROSITE" id="PS50994">
    <property type="entry name" value="INTEGRASE"/>
    <property type="match status" value="1"/>
</dbReference>
<dbReference type="Gene3D" id="2.40.70.10">
    <property type="entry name" value="Acid Proteases"/>
    <property type="match status" value="1"/>
</dbReference>
<feature type="compositionally biased region" description="Basic and acidic residues" evidence="1">
    <location>
        <begin position="1019"/>
        <end position="1034"/>
    </location>
</feature>
<evidence type="ECO:0000313" key="4">
    <source>
        <dbReference type="Proteomes" id="UP001642464"/>
    </source>
</evidence>
<dbReference type="Gene3D" id="3.30.420.10">
    <property type="entry name" value="Ribonuclease H-like superfamily/Ribonuclease H"/>
    <property type="match status" value="1"/>
</dbReference>
<evidence type="ECO:0000259" key="2">
    <source>
        <dbReference type="PROSITE" id="PS50994"/>
    </source>
</evidence>
<evidence type="ECO:0000256" key="1">
    <source>
        <dbReference type="SAM" id="MobiDB-lite"/>
    </source>
</evidence>
<dbReference type="Pfam" id="PF07727">
    <property type="entry name" value="RVT_2"/>
    <property type="match status" value="1"/>
</dbReference>
<feature type="compositionally biased region" description="Basic and acidic residues" evidence="1">
    <location>
        <begin position="1001"/>
        <end position="1012"/>
    </location>
</feature>
<feature type="compositionally biased region" description="Acidic residues" evidence="1">
    <location>
        <begin position="904"/>
        <end position="917"/>
    </location>
</feature>
<feature type="compositionally biased region" description="Polar residues" evidence="1">
    <location>
        <begin position="1036"/>
        <end position="1058"/>
    </location>
</feature>
<feature type="domain" description="Integrase catalytic" evidence="2">
    <location>
        <begin position="562"/>
        <end position="745"/>
    </location>
</feature>
<keyword evidence="4" id="KW-1185">Reference proteome</keyword>
<organism evidence="3 4">
    <name type="scientific">Durusdinium trenchii</name>
    <dbReference type="NCBI Taxonomy" id="1381693"/>
    <lineage>
        <taxon>Eukaryota</taxon>
        <taxon>Sar</taxon>
        <taxon>Alveolata</taxon>
        <taxon>Dinophyceae</taxon>
        <taxon>Suessiales</taxon>
        <taxon>Symbiodiniaceae</taxon>
        <taxon>Durusdinium</taxon>
    </lineage>
</organism>
<dbReference type="SUPFAM" id="SSF53098">
    <property type="entry name" value="Ribonuclease H-like"/>
    <property type="match status" value="1"/>
</dbReference>
<accession>A0ABP0KZS0</accession>
<proteinExistence type="predicted"/>
<protein>
    <submittedName>
        <fullName evidence="3">Retrovirus-related Pol polyprotein from transposon RE1 (Retro element 1) (AtRE1)</fullName>
    </submittedName>
</protein>
<dbReference type="Proteomes" id="UP001642464">
    <property type="component" value="Unassembled WGS sequence"/>
</dbReference>
<sequence>MMALPVNGYTDVTAQGKGVFGILDTGASSVVMGHQTMLMVLTYLQSNGVDIGCIEFRPANKLFQFGGDHTGHAAWSIHLPVIIDTKSGRIQVFIVDGSTPFLVGRPILAHFGIKIDYQKDTLSYNDGPWHDAQRGSKGEYMMPMFLDGQEWTPQLWHFDLMTDDTIENVPDLHDGTVDFQSYLEQTGRSPGEVLLHVNDEDLIDVSGQDMNYDEDPGAVYKPVGLKLMKSIQNQQQYQLAQQKHMVHQALAVYEKGQLQSWELYSGSGNLSKELANLGHAVLTFDINNGWDFTQRAHQKAFLDLQEQMAPRFVWLAPPCRKWSPLQRLRCRDPWQREVLQAERDVEENTHLRFSKKVYCNQLKRKDHAILESPKPADSWKTRTFKSMDEQWYKGHLDQCAVGAQLPDHDGQWLPIKKPTTLAASDPKLAEMITATCPGCPCHLPLEGSSPMVGNRASAAAVYQPSMCQHLAQAIQHFLMEEIYVGEDVEPEKQEQQYRGIMKRLIPKNASEATRTIARLHRNLGHPPKAQLRRVLQEQKCSELLMQALEDFDCPLCQQRQPPPQVPKTGLYRGTFFNDRVQADTMWLKLKRDESSRPIPILVISDCTTRLVAARLLASETTNAFIQALERSWIRHFGTMNVLQVDEHRAWCSDQMRHWASEHNVELMISPGQAHERLSILERRHQVVRRAVELFLLDTQDYTDDGIIQALCYVIPQVNRMPNVHGFSPLQWTVGYTPNLPGAMIDEQIAPAQLTPSEAFRQKMHFQELATHTIAKASNDDRLRRALLRQYRGRTQQLVLGQRCHYYRDLPTGQAALGPKIVWRGPAVVVMVDAEQKMYWLVHGTVLIRASFEHTRPIIDNNQSDVKDSSGPMDRAQQALQQIRGRGVTQYLDLSRSNKRKLEDVQSDEEKEEDDDMPNTEVAPPEGLPPEPPGLKRSLTTHDSDVSDEADNNSEYTPTEPPEEPGPAKVPRIGVDEPHSSSLPMPLEHEKKEGDPSGDVLPKAEKLAKKEGDPTGEIDESYKEKGGETFAEKAKRFSQQETISFGPTRAKASTESRSTPYGDKPLSDDLALTSQEIGIDLLNDCQLPDGWHCKDGFVVLGEVHDVWELRGNHLILNHFLPRVGTYTPTTEDCPIKLEYLTKDRDSYDGSQHHHDRWKNKGTTSTGVWTGQTRFKINACDRKAAHEQFYAVSQGQKTMAKKADNEVSERHLCLADRLSFTKAKQKELESFFTNNVWTFDDPKNAPSERILTARFILTWKVQPDKSTKAKARLVLRGFQDPDALSGALNTNSPTLTRLSRGMILSICEMLQFRHFTSDISTAFLQGKPHGPERVLWVRLPKDAQRLLGIKDGEEKVMKLHKSMYGLVDAPRSWYVEAVSRILSIPGIKQHPLDACMFMIFDLDMPNQLNPEEPGALVGLFGIHVDDLVGGGNMDSPRFLEVKEQLQKLFTFRMWLDSGELEYCGCKIEKKENYTILHQSHYIHKMKPISLPEERKKQSNSLEVTFLGYTDASFASRKDLSSQGGFLVLMVHNSILKGATGEYNVIDWRSWRLPRVARSSLSAESQAASECADSILFVTTFWKILWQPHLALEDEKTPVLVHPPSMVLDAKALYDLLTKDEIQAACGADKRTAIETLVCQDKLRACRASVKWVSSEMQYADSLTKADSSQLLADRLRTHVTKITSDEGVRVGHSMPATSSDDSAKSSASGKSMPSK</sequence>
<evidence type="ECO:0000313" key="3">
    <source>
        <dbReference type="EMBL" id="CAK9032398.1"/>
    </source>
</evidence>
<feature type="compositionally biased region" description="Low complexity" evidence="1">
    <location>
        <begin position="1696"/>
        <end position="1713"/>
    </location>
</feature>
<feature type="region of interest" description="Disordered" evidence="1">
    <location>
        <begin position="1684"/>
        <end position="1713"/>
    </location>
</feature>
<name>A0ABP0KZS0_9DINO</name>
<feature type="region of interest" description="Disordered" evidence="1">
    <location>
        <begin position="882"/>
        <end position="1066"/>
    </location>
</feature>
<reference evidence="3 4" key="1">
    <citation type="submission" date="2024-02" db="EMBL/GenBank/DDBJ databases">
        <authorList>
            <person name="Chen Y."/>
            <person name="Shah S."/>
            <person name="Dougan E. K."/>
            <person name="Thang M."/>
            <person name="Chan C."/>
        </authorList>
    </citation>
    <scope>NUCLEOTIDE SEQUENCE [LARGE SCALE GENOMIC DNA]</scope>
</reference>
<dbReference type="InterPro" id="IPR001584">
    <property type="entry name" value="Integrase_cat-core"/>
</dbReference>
<dbReference type="InterPro" id="IPR013103">
    <property type="entry name" value="RVT_2"/>
</dbReference>
<dbReference type="InterPro" id="IPR036397">
    <property type="entry name" value="RNaseH_sf"/>
</dbReference>
<dbReference type="EMBL" id="CAXAMM010013880">
    <property type="protein sequence ID" value="CAK9032398.1"/>
    <property type="molecule type" value="Genomic_DNA"/>
</dbReference>